<keyword evidence="2" id="KW-1185">Reference proteome</keyword>
<evidence type="ECO:0000313" key="1">
    <source>
        <dbReference type="EMBL" id="QMW04047.1"/>
    </source>
</evidence>
<gene>
    <name evidence="1" type="ORF">H3H32_03565</name>
</gene>
<evidence type="ECO:0000313" key="2">
    <source>
        <dbReference type="Proteomes" id="UP000515369"/>
    </source>
</evidence>
<reference evidence="1 2" key="1">
    <citation type="submission" date="2020-07" db="EMBL/GenBank/DDBJ databases">
        <title>Spirosoma foliorum sp. nov., isolated from the leaves on the Nejang mountain Korea, Republic of.</title>
        <authorList>
            <person name="Ho H."/>
            <person name="Lee Y.-J."/>
            <person name="Nurcahyanto D.-A."/>
            <person name="Kim S.-G."/>
        </authorList>
    </citation>
    <scope>NUCLEOTIDE SEQUENCE [LARGE SCALE GENOMIC DNA]</scope>
    <source>
        <strain evidence="1 2">PL0136</strain>
    </source>
</reference>
<sequence length="79" mass="9333">MFQQYYLSREQIEALSIDELGHEYEKAKNHLDALLKVVETNNALKVPLLDLIKKARVQYVLLRSREYSPVYFRHLKLAA</sequence>
<dbReference type="AlphaFoldDB" id="A0A7G5GYV5"/>
<accession>A0A7G5GYV5</accession>
<dbReference type="RefSeq" id="WP_182461303.1">
    <property type="nucleotide sequence ID" value="NZ_CP059732.1"/>
</dbReference>
<organism evidence="1 2">
    <name type="scientific">Spirosoma foliorum</name>
    <dbReference type="NCBI Taxonomy" id="2710596"/>
    <lineage>
        <taxon>Bacteria</taxon>
        <taxon>Pseudomonadati</taxon>
        <taxon>Bacteroidota</taxon>
        <taxon>Cytophagia</taxon>
        <taxon>Cytophagales</taxon>
        <taxon>Cytophagaceae</taxon>
        <taxon>Spirosoma</taxon>
    </lineage>
</organism>
<dbReference type="KEGG" id="sfol:H3H32_03565"/>
<proteinExistence type="predicted"/>
<dbReference type="Proteomes" id="UP000515369">
    <property type="component" value="Chromosome"/>
</dbReference>
<protein>
    <submittedName>
        <fullName evidence="1">Uncharacterized protein</fullName>
    </submittedName>
</protein>
<dbReference type="EMBL" id="CP059732">
    <property type="protein sequence ID" value="QMW04047.1"/>
    <property type="molecule type" value="Genomic_DNA"/>
</dbReference>
<name>A0A7G5GYV5_9BACT</name>